<dbReference type="EMBL" id="AUWY01000132">
    <property type="protein sequence ID" value="EQB29943.1"/>
    <property type="molecule type" value="Genomic_DNA"/>
</dbReference>
<proteinExistence type="predicted"/>
<comment type="caution">
    <text evidence="1">The sequence shown here is derived from an EMBL/GenBank/DDBJ whole genome shotgun (WGS) entry which is preliminary data.</text>
</comment>
<protein>
    <submittedName>
        <fullName evidence="1">Uncharacterized protein</fullName>
    </submittedName>
</protein>
<dbReference type="eggNOG" id="ENOG50300SR">
    <property type="taxonomic scope" value="Bacteria"/>
</dbReference>
<sequence>MWFIYKSRHVNYGREQVVFRCKMENIIDTYRNRIKAMGYEPRRQEEIPDVMAAYCEAIANCKIEGLELVSDDHSFCLLLVETQIPVDVAIGLAQDYNRDVLSRQKLAA</sequence>
<dbReference type="PATRIC" id="fig|1346791.3.peg.4297"/>
<dbReference type="AlphaFoldDB" id="T0K954"/>
<reference evidence="1 2" key="1">
    <citation type="journal article" date="2013" name="Genome Announc.">
        <title>Draft Genome Sequence of Sphingobium ummariense Strain RL-3, a Hexachlorocyclohexane-Degrading Bacterium.</title>
        <authorList>
            <person name="Kohli P."/>
            <person name="Dua A."/>
            <person name="Sangwan N."/>
            <person name="Oldach P."/>
            <person name="Khurana J.P."/>
            <person name="Lal R."/>
        </authorList>
    </citation>
    <scope>NUCLEOTIDE SEQUENCE [LARGE SCALE GENOMIC DNA]</scope>
    <source>
        <strain evidence="1 2">RL-3</strain>
    </source>
</reference>
<dbReference type="STRING" id="1346791.M529_22250"/>
<evidence type="ECO:0000313" key="2">
    <source>
        <dbReference type="Proteomes" id="UP000015523"/>
    </source>
</evidence>
<gene>
    <name evidence="1" type="ORF">M529_22250</name>
</gene>
<evidence type="ECO:0000313" key="1">
    <source>
        <dbReference type="EMBL" id="EQB29943.1"/>
    </source>
</evidence>
<organism evidence="1 2">
    <name type="scientific">Sphingobium ummariense RL-3</name>
    <dbReference type="NCBI Taxonomy" id="1346791"/>
    <lineage>
        <taxon>Bacteria</taxon>
        <taxon>Pseudomonadati</taxon>
        <taxon>Pseudomonadota</taxon>
        <taxon>Alphaproteobacteria</taxon>
        <taxon>Sphingomonadales</taxon>
        <taxon>Sphingomonadaceae</taxon>
        <taxon>Sphingobium</taxon>
    </lineage>
</organism>
<keyword evidence="2" id="KW-1185">Reference proteome</keyword>
<dbReference type="Proteomes" id="UP000015523">
    <property type="component" value="Unassembled WGS sequence"/>
</dbReference>
<name>T0K954_9SPHN</name>
<accession>T0K954</accession>